<accession>A0A4U0PIZ8</accession>
<dbReference type="OrthoDB" id="799522at2"/>
<comment type="caution">
    <text evidence="2">The sequence shown here is derived from an EMBL/GenBank/DDBJ whole genome shotgun (WGS) entry which is preliminary data.</text>
</comment>
<reference evidence="2 3" key="1">
    <citation type="submission" date="2019-04" db="EMBL/GenBank/DDBJ databases">
        <title>Sphingobacterium olei sp. nov., isolated from oil-contaminated soil.</title>
        <authorList>
            <person name="Liu B."/>
        </authorList>
    </citation>
    <scope>NUCLEOTIDE SEQUENCE [LARGE SCALE GENOMIC DNA]</scope>
    <source>
        <strain evidence="2 3">HAL-9</strain>
    </source>
</reference>
<feature type="compositionally biased region" description="Low complexity" evidence="1">
    <location>
        <begin position="157"/>
        <end position="166"/>
    </location>
</feature>
<keyword evidence="3" id="KW-1185">Reference proteome</keyword>
<dbReference type="EMBL" id="SUME01000001">
    <property type="protein sequence ID" value="TJZ62874.1"/>
    <property type="molecule type" value="Genomic_DNA"/>
</dbReference>
<protein>
    <submittedName>
        <fullName evidence="2">Uncharacterized protein</fullName>
    </submittedName>
</protein>
<gene>
    <name evidence="2" type="ORF">FAZ15_00770</name>
</gene>
<feature type="compositionally biased region" description="Basic and acidic residues" evidence="1">
    <location>
        <begin position="132"/>
        <end position="143"/>
    </location>
</feature>
<sequence length="166" mass="20258">MKKVVYFALVFLGIGFVQVGKAQVNVSINIGNQPLWGPVGHAYARYYYMPEIDVYYDVIHRRYTYYQGNRWVTKSKLPAKHKKINLYRTYKVVLNDRNPWQHHRIHRISYSRYANNYSQVVLRDARREREYRRDDYRRDDRRHNAQKKYNKQENKGKQNNGRGNRR</sequence>
<organism evidence="2 3">
    <name type="scientific">Sphingobacterium olei</name>
    <dbReference type="NCBI Taxonomy" id="2571155"/>
    <lineage>
        <taxon>Bacteria</taxon>
        <taxon>Pseudomonadati</taxon>
        <taxon>Bacteroidota</taxon>
        <taxon>Sphingobacteriia</taxon>
        <taxon>Sphingobacteriales</taxon>
        <taxon>Sphingobacteriaceae</taxon>
        <taxon>Sphingobacterium</taxon>
    </lineage>
</organism>
<evidence type="ECO:0000313" key="3">
    <source>
        <dbReference type="Proteomes" id="UP000306808"/>
    </source>
</evidence>
<dbReference type="RefSeq" id="WP_136899171.1">
    <property type="nucleotide sequence ID" value="NZ_SUME01000001.1"/>
</dbReference>
<dbReference type="Proteomes" id="UP000306808">
    <property type="component" value="Unassembled WGS sequence"/>
</dbReference>
<evidence type="ECO:0000256" key="1">
    <source>
        <dbReference type="SAM" id="MobiDB-lite"/>
    </source>
</evidence>
<name>A0A4U0PIZ8_9SPHI</name>
<proteinExistence type="predicted"/>
<evidence type="ECO:0000313" key="2">
    <source>
        <dbReference type="EMBL" id="TJZ62874.1"/>
    </source>
</evidence>
<dbReference type="AlphaFoldDB" id="A0A4U0PIZ8"/>
<feature type="region of interest" description="Disordered" evidence="1">
    <location>
        <begin position="132"/>
        <end position="166"/>
    </location>
</feature>